<reference evidence="6 7" key="1">
    <citation type="submission" date="2021-04" db="EMBL/GenBank/DDBJ databases">
        <authorList>
            <person name="Pira H."/>
            <person name="Risdian C."/>
            <person name="Wink J."/>
        </authorList>
    </citation>
    <scope>NUCLEOTIDE SEQUENCE [LARGE SCALE GENOMIC DNA]</scope>
    <source>
        <strain evidence="6 7">WH131</strain>
    </source>
</reference>
<proteinExistence type="inferred from homology"/>
<evidence type="ECO:0000256" key="2">
    <source>
        <dbReference type="ARBA" id="ARBA00023080"/>
    </source>
</evidence>
<dbReference type="GO" id="GO:0004170">
    <property type="term" value="F:dUTP diphosphatase activity"/>
    <property type="evidence" value="ECO:0007669"/>
    <property type="project" value="UniProtKB-EC"/>
</dbReference>
<dbReference type="NCBIfam" id="TIGR00576">
    <property type="entry name" value="dut"/>
    <property type="match status" value="1"/>
</dbReference>
<comment type="caution">
    <text evidence="6">The sequence shown here is derived from an EMBL/GenBank/DDBJ whole genome shotgun (WGS) entry which is preliminary data.</text>
</comment>
<dbReference type="PANTHER" id="PTHR11241:SF0">
    <property type="entry name" value="DEOXYURIDINE 5'-TRIPHOSPHATE NUCLEOTIDOHYDROLASE"/>
    <property type="match status" value="1"/>
</dbReference>
<evidence type="ECO:0000313" key="7">
    <source>
        <dbReference type="Proteomes" id="UP000699975"/>
    </source>
</evidence>
<dbReference type="InterPro" id="IPR033704">
    <property type="entry name" value="dUTPase_trimeric"/>
</dbReference>
<keyword evidence="4" id="KW-0460">Magnesium</keyword>
<dbReference type="HAMAP" id="MF_00116">
    <property type="entry name" value="dUTPase_bact"/>
    <property type="match status" value="1"/>
</dbReference>
<dbReference type="EMBL" id="JAGSPB010000002">
    <property type="protein sequence ID" value="MBV7265982.1"/>
    <property type="molecule type" value="Genomic_DNA"/>
</dbReference>
<sequence length="164" mass="17068">MSVRHVGAEGDQTSVSIPVEVKRLPHGEGLDLPAYATDGAAGMDIVSAEDVTLDPGMRHAVATGLAVAIPPGYEIQVRPRSGLAFKHGITVPNTPGTIDSDYRGELKVLLINHGTDPFVIARGDRVAQLVLAPVTQASWNEVEELGATERGAGGFGSTGGHARL</sequence>
<comment type="cofactor">
    <cofactor evidence="4">
        <name>Mg(2+)</name>
        <dbReference type="ChEBI" id="CHEBI:18420"/>
    </cofactor>
</comment>
<feature type="binding site" evidence="4">
    <location>
        <begin position="80"/>
        <end position="82"/>
    </location>
    <ligand>
        <name>substrate</name>
    </ligand>
</feature>
<comment type="similarity">
    <text evidence="1 4">Belongs to the dUTPase family.</text>
</comment>
<evidence type="ECO:0000256" key="1">
    <source>
        <dbReference type="ARBA" id="ARBA00006581"/>
    </source>
</evidence>
<dbReference type="Pfam" id="PF00692">
    <property type="entry name" value="dUTPase"/>
    <property type="match status" value="1"/>
</dbReference>
<evidence type="ECO:0000256" key="4">
    <source>
        <dbReference type="HAMAP-Rule" id="MF_00116"/>
    </source>
</evidence>
<keyword evidence="2 4" id="KW-0546">Nucleotide metabolism</keyword>
<dbReference type="InterPro" id="IPR008181">
    <property type="entry name" value="dUTPase"/>
</dbReference>
<protein>
    <recommendedName>
        <fullName evidence="4">Deoxyuridine 5'-triphosphate nucleotidohydrolase</fullName>
        <shortName evidence="4">dUTPase</shortName>
        <ecNumber evidence="4">3.6.1.23</ecNumber>
    </recommendedName>
    <alternativeName>
        <fullName evidence="4">dUTP pyrophosphatase</fullName>
    </alternativeName>
</protein>
<dbReference type="CDD" id="cd07557">
    <property type="entry name" value="trimeric_dUTPase"/>
    <property type="match status" value="1"/>
</dbReference>
<dbReference type="Proteomes" id="UP000699975">
    <property type="component" value="Unassembled WGS sequence"/>
</dbReference>
<comment type="caution">
    <text evidence="4">Lacks conserved residue(s) required for the propagation of feature annotation.</text>
</comment>
<comment type="catalytic activity">
    <reaction evidence="3 4">
        <text>dUTP + H2O = dUMP + diphosphate + H(+)</text>
        <dbReference type="Rhea" id="RHEA:10248"/>
        <dbReference type="ChEBI" id="CHEBI:15377"/>
        <dbReference type="ChEBI" id="CHEBI:15378"/>
        <dbReference type="ChEBI" id="CHEBI:33019"/>
        <dbReference type="ChEBI" id="CHEBI:61555"/>
        <dbReference type="ChEBI" id="CHEBI:246422"/>
        <dbReference type="EC" id="3.6.1.23"/>
    </reaction>
</comment>
<name>A0ABS6SN95_9SPHN</name>
<dbReference type="PANTHER" id="PTHR11241">
    <property type="entry name" value="DEOXYURIDINE 5'-TRIPHOSPHATE NUCLEOTIDOHYDROLASE"/>
    <property type="match status" value="1"/>
</dbReference>
<evidence type="ECO:0000259" key="5">
    <source>
        <dbReference type="Pfam" id="PF00692"/>
    </source>
</evidence>
<keyword evidence="7" id="KW-1185">Reference proteome</keyword>
<keyword evidence="4" id="KW-0479">Metal-binding</keyword>
<comment type="pathway">
    <text evidence="4">Pyrimidine metabolism; dUMP biosynthesis; dUMP from dCTP (dUTP route): step 2/2.</text>
</comment>
<accession>A0ABS6SN95</accession>
<dbReference type="RefSeq" id="WP_218316584.1">
    <property type="nucleotide sequence ID" value="NZ_JAGSPB010000002.1"/>
</dbReference>
<dbReference type="EC" id="3.6.1.23" evidence="4"/>
<dbReference type="InterPro" id="IPR029054">
    <property type="entry name" value="dUTPase-like"/>
</dbReference>
<feature type="binding site" evidence="4">
    <location>
        <position position="93"/>
    </location>
    <ligand>
        <name>substrate</name>
    </ligand>
</feature>
<dbReference type="NCBIfam" id="NF001862">
    <property type="entry name" value="PRK00601.1"/>
    <property type="match status" value="1"/>
</dbReference>
<evidence type="ECO:0000313" key="6">
    <source>
        <dbReference type="EMBL" id="MBV7265982.1"/>
    </source>
</evidence>
<organism evidence="6 7">
    <name type="scientific">Erythrobacter ani</name>
    <dbReference type="NCBI Taxonomy" id="2827235"/>
    <lineage>
        <taxon>Bacteria</taxon>
        <taxon>Pseudomonadati</taxon>
        <taxon>Pseudomonadota</taxon>
        <taxon>Alphaproteobacteria</taxon>
        <taxon>Sphingomonadales</taxon>
        <taxon>Erythrobacteraceae</taxon>
        <taxon>Erythrobacter/Porphyrobacter group</taxon>
        <taxon>Erythrobacter</taxon>
    </lineage>
</organism>
<keyword evidence="4 6" id="KW-0378">Hydrolase</keyword>
<evidence type="ECO:0000256" key="3">
    <source>
        <dbReference type="ARBA" id="ARBA00047686"/>
    </source>
</evidence>
<feature type="domain" description="dUTPase-like" evidence="5">
    <location>
        <begin position="31"/>
        <end position="159"/>
    </location>
</feature>
<comment type="function">
    <text evidence="4">This enzyme is involved in nucleotide metabolism: it produces dUMP, the immediate precursor of thymidine nucleotides and it decreases the intracellular concentration of dUTP so that uracil cannot be incorporated into DNA.</text>
</comment>
<feature type="binding site" evidence="4">
    <location>
        <begin position="97"/>
        <end position="99"/>
    </location>
    <ligand>
        <name>substrate</name>
    </ligand>
</feature>
<gene>
    <name evidence="4 6" type="primary">dut</name>
    <name evidence="6" type="ORF">KCG45_07300</name>
</gene>